<evidence type="ECO:0000313" key="11">
    <source>
        <dbReference type="EMBL" id="ESW05369.1"/>
    </source>
</evidence>
<dbReference type="OMA" id="MKWARYV"/>
<reference evidence="12" key="1">
    <citation type="journal article" date="2014" name="Nat. Genet.">
        <title>A reference genome for common bean and genome-wide analysis of dual domestications.</title>
        <authorList>
            <person name="Schmutz J."/>
            <person name="McClean P.E."/>
            <person name="Mamidi S."/>
            <person name="Wu G.A."/>
            <person name="Cannon S.B."/>
            <person name="Grimwood J."/>
            <person name="Jenkins J."/>
            <person name="Shu S."/>
            <person name="Song Q."/>
            <person name="Chavarro C."/>
            <person name="Torres-Torres M."/>
            <person name="Geffroy V."/>
            <person name="Moghaddam S.M."/>
            <person name="Gao D."/>
            <person name="Abernathy B."/>
            <person name="Barry K."/>
            <person name="Blair M."/>
            <person name="Brick M.A."/>
            <person name="Chovatia M."/>
            <person name="Gepts P."/>
            <person name="Goodstein D.M."/>
            <person name="Gonzales M."/>
            <person name="Hellsten U."/>
            <person name="Hyten D.L."/>
            <person name="Jia G."/>
            <person name="Kelly J.D."/>
            <person name="Kudrna D."/>
            <person name="Lee R."/>
            <person name="Richard M.M."/>
            <person name="Miklas P.N."/>
            <person name="Osorno J.M."/>
            <person name="Rodrigues J."/>
            <person name="Thareau V."/>
            <person name="Urrea C.A."/>
            <person name="Wang M."/>
            <person name="Yu Y."/>
            <person name="Zhang M."/>
            <person name="Wing R.A."/>
            <person name="Cregan P.B."/>
            <person name="Rokhsar D.S."/>
            <person name="Jackson S.A."/>
        </authorList>
    </citation>
    <scope>NUCLEOTIDE SEQUENCE [LARGE SCALE GENOMIC DNA]</scope>
    <source>
        <strain evidence="12">cv. G19833</strain>
    </source>
</reference>
<dbReference type="FunFam" id="1.20.1740.10:FF:000035">
    <property type="entry name" value="Cationic amino acid transporter 5"/>
    <property type="match status" value="1"/>
</dbReference>
<feature type="transmembrane region" description="Helical" evidence="9">
    <location>
        <begin position="114"/>
        <end position="135"/>
    </location>
</feature>
<dbReference type="OrthoDB" id="3900342at2759"/>
<dbReference type="Gene3D" id="1.20.1740.10">
    <property type="entry name" value="Amino acid/polyamine transporter I"/>
    <property type="match status" value="1"/>
</dbReference>
<feature type="compositionally biased region" description="Basic and acidic residues" evidence="8">
    <location>
        <begin position="575"/>
        <end position="585"/>
    </location>
</feature>
<evidence type="ECO:0000256" key="8">
    <source>
        <dbReference type="SAM" id="MobiDB-lite"/>
    </source>
</evidence>
<keyword evidence="7 9" id="KW-0472">Membrane</keyword>
<dbReference type="Gramene" id="ESW05369">
    <property type="protein sequence ID" value="ESW05369"/>
    <property type="gene ID" value="PHAVU_011G174000g"/>
</dbReference>
<comment type="similarity">
    <text evidence="2">Belongs to the amino acid-polyamine-organocation (APC) superfamily. Cationic amino acid transporter (CAT) (TC 2.A.3.3) family.</text>
</comment>
<dbReference type="InterPro" id="IPR002293">
    <property type="entry name" value="AA/rel_permease1"/>
</dbReference>
<sequence length="598" mass="65188">MEPPPPPSLSSSSSENRSYWRWSKRDFFPEKSFENGKSYREALAATCPRLKDRLLNRSSDSHELLVLPRASEHRMNRCLTWWDLSWLAFGSVVGSGIFVVTGQEARLHAGPAIVLSYAASGFSALLSALCYTEFAVDVPVAGGSFSFLRIELGDFLAFVAAGNILLEALVGAAGLGRSWSSYFASMVKSDPDFFRIRIPGFKPGFDQLDPLAVAVLLITNGIAVSGTRKTSIITWLSSLITTLVIGFIIIVGFIHGKASNLTPFIPNGVDGVFNAAAVVYWSYSGFDMVATMAEETKKPSRDIPIGLVGSMSVITVIYCLMALSLVSMVKYTEIDVDAAYSVAFVQIGMSWAKYLVSICALKGMTTSLLVGSMGQARYTTQIARSHMIPPFFALVHPKTGTPVNATLLTTICSSVIALFSSLDVLSSVFSISTLFIFMLMAVALLVRRYCSRESTGRGELSRVMICLFLIVGSSVVGAAFWHSQKLGWIGYTVAACVWFLGTLALSLLPKQRAPKVWGVPLVPWLPSLSVATNLFLMGSLGTEAFWRFIICTGVMFVYYFFVAVHATYDVEHQNKDNTQEGKNDEGVQDATNQEVVVP</sequence>
<gene>
    <name evidence="11" type="ORF">PHAVU_011G174000g</name>
</gene>
<evidence type="ECO:0000259" key="10">
    <source>
        <dbReference type="Pfam" id="PF13906"/>
    </source>
</evidence>
<dbReference type="AlphaFoldDB" id="V7AIJ2"/>
<evidence type="ECO:0000256" key="2">
    <source>
        <dbReference type="ARBA" id="ARBA00008572"/>
    </source>
</evidence>
<feature type="transmembrane region" description="Helical" evidence="9">
    <location>
        <begin position="488"/>
        <end position="509"/>
    </location>
</feature>
<feature type="transmembrane region" description="Helical" evidence="9">
    <location>
        <begin position="84"/>
        <end position="102"/>
    </location>
</feature>
<keyword evidence="5" id="KW-0029">Amino-acid transport</keyword>
<organism evidence="11 12">
    <name type="scientific">Phaseolus vulgaris</name>
    <name type="common">Kidney bean</name>
    <name type="synonym">French bean</name>
    <dbReference type="NCBI Taxonomy" id="3885"/>
    <lineage>
        <taxon>Eukaryota</taxon>
        <taxon>Viridiplantae</taxon>
        <taxon>Streptophyta</taxon>
        <taxon>Embryophyta</taxon>
        <taxon>Tracheophyta</taxon>
        <taxon>Spermatophyta</taxon>
        <taxon>Magnoliopsida</taxon>
        <taxon>eudicotyledons</taxon>
        <taxon>Gunneridae</taxon>
        <taxon>Pentapetalae</taxon>
        <taxon>rosids</taxon>
        <taxon>fabids</taxon>
        <taxon>Fabales</taxon>
        <taxon>Fabaceae</taxon>
        <taxon>Papilionoideae</taxon>
        <taxon>50 kb inversion clade</taxon>
        <taxon>NPAAA clade</taxon>
        <taxon>indigoferoid/millettioid clade</taxon>
        <taxon>Phaseoleae</taxon>
        <taxon>Phaseolus</taxon>
    </lineage>
</organism>
<dbReference type="EMBL" id="CM002298">
    <property type="protein sequence ID" value="ESW05369.1"/>
    <property type="molecule type" value="Genomic_DNA"/>
</dbReference>
<feature type="region of interest" description="Disordered" evidence="8">
    <location>
        <begin position="575"/>
        <end position="598"/>
    </location>
</feature>
<evidence type="ECO:0000256" key="4">
    <source>
        <dbReference type="ARBA" id="ARBA00022692"/>
    </source>
</evidence>
<feature type="domain" description="Cationic amino acid transporter C-terminal" evidence="10">
    <location>
        <begin position="517"/>
        <end position="566"/>
    </location>
</feature>
<name>V7AIJ2_PHAVU</name>
<dbReference type="GO" id="GO:0005886">
    <property type="term" value="C:plasma membrane"/>
    <property type="evidence" value="ECO:0007669"/>
    <property type="project" value="TreeGrafter"/>
</dbReference>
<feature type="transmembrane region" description="Helical" evidence="9">
    <location>
        <begin position="305"/>
        <end position="326"/>
    </location>
</feature>
<feature type="compositionally biased region" description="Polar residues" evidence="8">
    <location>
        <begin position="589"/>
        <end position="598"/>
    </location>
</feature>
<dbReference type="STRING" id="3885.V7AIJ2"/>
<dbReference type="Pfam" id="PF13520">
    <property type="entry name" value="AA_permease_2"/>
    <property type="match status" value="1"/>
</dbReference>
<dbReference type="PANTHER" id="PTHR43243">
    <property type="entry name" value="INNER MEMBRANE TRANSPORTER YGJI-RELATED"/>
    <property type="match status" value="1"/>
</dbReference>
<feature type="transmembrane region" description="Helical" evidence="9">
    <location>
        <begin position="232"/>
        <end position="255"/>
    </location>
</feature>
<comment type="subcellular location">
    <subcellularLocation>
        <location evidence="1">Membrane</location>
        <topology evidence="1">Multi-pass membrane protein</topology>
    </subcellularLocation>
</comment>
<feature type="transmembrane region" description="Helical" evidence="9">
    <location>
        <begin position="544"/>
        <end position="568"/>
    </location>
</feature>
<accession>V7AIJ2</accession>
<feature type="transmembrane region" description="Helical" evidence="9">
    <location>
        <begin position="428"/>
        <end position="450"/>
    </location>
</feature>
<evidence type="ECO:0000256" key="7">
    <source>
        <dbReference type="ARBA" id="ARBA00023136"/>
    </source>
</evidence>
<feature type="transmembrane region" description="Helical" evidence="9">
    <location>
        <begin position="462"/>
        <end position="482"/>
    </location>
</feature>
<dbReference type="InterPro" id="IPR029485">
    <property type="entry name" value="CAT_C"/>
</dbReference>
<dbReference type="PIRSF" id="PIRSF006060">
    <property type="entry name" value="AA_transporter"/>
    <property type="match status" value="1"/>
</dbReference>
<keyword evidence="6 9" id="KW-1133">Transmembrane helix</keyword>
<dbReference type="Proteomes" id="UP000000226">
    <property type="component" value="Chromosome 11"/>
</dbReference>
<feature type="transmembrane region" description="Helical" evidence="9">
    <location>
        <begin position="338"/>
        <end position="356"/>
    </location>
</feature>
<feature type="transmembrane region" description="Helical" evidence="9">
    <location>
        <begin position="403"/>
        <end position="422"/>
    </location>
</feature>
<feature type="transmembrane region" description="Helical" evidence="9">
    <location>
        <begin position="155"/>
        <end position="176"/>
    </location>
</feature>
<evidence type="ECO:0000313" key="12">
    <source>
        <dbReference type="Proteomes" id="UP000000226"/>
    </source>
</evidence>
<keyword evidence="3" id="KW-0813">Transport</keyword>
<protein>
    <recommendedName>
        <fullName evidence="10">Cationic amino acid transporter C-terminal domain-containing protein</fullName>
    </recommendedName>
</protein>
<feature type="transmembrane region" description="Helical" evidence="9">
    <location>
        <begin position="275"/>
        <end position="293"/>
    </location>
</feature>
<dbReference type="Pfam" id="PF13906">
    <property type="entry name" value="AA_permease_C"/>
    <property type="match status" value="1"/>
</dbReference>
<proteinExistence type="inferred from homology"/>
<keyword evidence="4 9" id="KW-0812">Transmembrane</keyword>
<feature type="transmembrane region" description="Helical" evidence="9">
    <location>
        <begin position="516"/>
        <end position="538"/>
    </location>
</feature>
<evidence type="ECO:0000256" key="3">
    <source>
        <dbReference type="ARBA" id="ARBA00022448"/>
    </source>
</evidence>
<dbReference type="eggNOG" id="KOG1286">
    <property type="taxonomic scope" value="Eukaryota"/>
</dbReference>
<evidence type="ECO:0000256" key="6">
    <source>
        <dbReference type="ARBA" id="ARBA00022989"/>
    </source>
</evidence>
<evidence type="ECO:0000256" key="5">
    <source>
        <dbReference type="ARBA" id="ARBA00022970"/>
    </source>
</evidence>
<evidence type="ECO:0000256" key="1">
    <source>
        <dbReference type="ARBA" id="ARBA00004141"/>
    </source>
</evidence>
<dbReference type="PANTHER" id="PTHR43243:SF62">
    <property type="entry name" value="CATIONIC AMINO ACID TRANSPORTER 8, VACUOLAR"/>
    <property type="match status" value="1"/>
</dbReference>
<dbReference type="GO" id="GO:0015171">
    <property type="term" value="F:amino acid transmembrane transporter activity"/>
    <property type="evidence" value="ECO:0007669"/>
    <property type="project" value="TreeGrafter"/>
</dbReference>
<keyword evidence="12" id="KW-1185">Reference proteome</keyword>
<evidence type="ECO:0000256" key="9">
    <source>
        <dbReference type="SAM" id="Phobius"/>
    </source>
</evidence>